<dbReference type="InterPro" id="IPR002372">
    <property type="entry name" value="PQQ_rpt_dom"/>
</dbReference>
<evidence type="ECO:0000256" key="3">
    <source>
        <dbReference type="SAM" id="MobiDB-lite"/>
    </source>
</evidence>
<dbReference type="Gene3D" id="2.130.10.10">
    <property type="entry name" value="YVTN repeat-like/Quinoprotein amine dehydrogenase"/>
    <property type="match status" value="2"/>
</dbReference>
<sequence>MSSQLNRKTTLRSFSHRWFVLIAIALIQLPNLAVAQQSNPFDAAALLKRADVRGGFVVHLGATDAEQTKSLKQHESIQVHGLVASSDKVQSLRQQVIASGDYGAVAFEHFDGEQLPYVDNMVNLLIVEDLGDVSQDEIKRVLVPEGMALIKEGQQWQEYRKPRPDNIDEWSHYLHDATGNSVAHDDVVAPPRHLQWVGSPRWSRHHDRMASMSALVSSGGRMFYIMDEGSRVSIQLPPDWKLIARDAFNGSVLWKKEIPKWQSHLWPLKSGPSQLSRRLVGTPQRVYVTLGYDAPTVALDAQTGEVLQTYQGSDATEEIILADGRLYLLVRKGKAELAEYAPAFGTVGDQQRSRNFFWNEEPRVLMAFDAQSGEQLWAKQSKVSPLTMSSKDGKVYFHDGQHVVCLDGQSGKPEWQSDPVTRRDSFNFNFGPRLVLYQDVVLFAGGDGKMISADAATGKTLWQAQFPNSGYQSPQDLMVVDGLVWLAPLTSGRDTGQYTGRDPRSGEVIKQFSPDVDTYWFHHRCYIAKATDNFLMPSRTGIEFVDPDAEHWDINHWVRGGCLYGVMPCNGLTYAPPHNCACYPEAKLFGFNALAPTAPTRPIPVDVSDEGRLQAGPARQADLLDAQPATGDWVTYRNDSTRSGTSSVPIDGQVTPKWQVELPGELTAPVIAGGQVFVAQKDRHTLNALGEQDGKPLWSYTIGARIDSPPTVHRGRVVFGGADGYVYCLTTDGELVWRFRAAPLDRRVMAYEQLESLWPVHGSVLIHNDIVYCVAGRSNFLDGGLRILGLDLATGEKQFETVMDETNPETGNNLQEKLQILQMPVGLPDILSTDGRHVFMKSQKFDFAGNRLEIGPNSGDFATQASKQRGPDAHLFAPMGFLDDTWFHRSYWVLGQSFAGGHGGYYQAGRFAPSGRILVKGDGYVYGYGRKPQYLRWTTVLEHQLFAAEQNPPEIPKASRAPRRAPQPVGPSVSFPMTPSQNPTGKPITVEAWMTTTNPNGVVVARGGPAEGFAIALKNGRPEFHVRAKSNLTTVTGPKRIVGGWHHLVGVLGPDGSMRLYVDGNRVAEGKSPQLLASDPVQGFDVAVDSVSAVGPYQSPAGFTGVIDEVRLYFLAATDEQITRRYENGAEISSDAVIAVSFDDGSARDHSLNRNNGTVESAKLVQGKFGKALQFSNRKKTPKGKKPQQAQSFVETKWAEDVPIYVRGMVLAGRRLYIIGPPDTINEEETFEKLTNSDPQVQQELDAQDAALNGADGSRLLVINTSTGETEQDLAMEPLPTWDGLAAANGNLFLTTLDGKVICLGGEEE</sequence>
<name>A0A517SYR2_9BACT</name>
<dbReference type="SUPFAM" id="SSF50998">
    <property type="entry name" value="Quinoprotein alcohol dehydrogenase-like"/>
    <property type="match status" value="3"/>
</dbReference>
<dbReference type="InterPro" id="IPR018391">
    <property type="entry name" value="PQQ_b-propeller_rpt"/>
</dbReference>
<dbReference type="Gene3D" id="3.40.50.150">
    <property type="entry name" value="Vaccinia Virus protein VP39"/>
    <property type="match status" value="1"/>
</dbReference>
<gene>
    <name evidence="5" type="ORF">SV7mr_37250</name>
</gene>
<dbReference type="SMART" id="SM00560">
    <property type="entry name" value="LamGL"/>
    <property type="match status" value="1"/>
</dbReference>
<keyword evidence="6" id="KW-1185">Reference proteome</keyword>
<dbReference type="InterPro" id="IPR001791">
    <property type="entry name" value="Laminin_G"/>
</dbReference>
<evidence type="ECO:0000256" key="1">
    <source>
        <dbReference type="ARBA" id="ARBA00022729"/>
    </source>
</evidence>
<dbReference type="Pfam" id="PF13360">
    <property type="entry name" value="PQQ_2"/>
    <property type="match status" value="2"/>
</dbReference>
<dbReference type="EMBL" id="CP036272">
    <property type="protein sequence ID" value="QDT61193.1"/>
    <property type="molecule type" value="Genomic_DNA"/>
</dbReference>
<dbReference type="SUPFAM" id="SSF53335">
    <property type="entry name" value="S-adenosyl-L-methionine-dependent methyltransferases"/>
    <property type="match status" value="1"/>
</dbReference>
<evidence type="ECO:0000259" key="4">
    <source>
        <dbReference type="SMART" id="SM00560"/>
    </source>
</evidence>
<dbReference type="OrthoDB" id="219718at2"/>
<dbReference type="InterPro" id="IPR015943">
    <property type="entry name" value="WD40/YVTN_repeat-like_dom_sf"/>
</dbReference>
<keyword evidence="2" id="KW-1015">Disulfide bond</keyword>
<dbReference type="InterPro" id="IPR006558">
    <property type="entry name" value="LamG-like"/>
</dbReference>
<dbReference type="RefSeq" id="WP_145275006.1">
    <property type="nucleotide sequence ID" value="NZ_CP036272.1"/>
</dbReference>
<feature type="domain" description="LamG-like jellyroll fold" evidence="4">
    <location>
        <begin position="986"/>
        <end position="1120"/>
    </location>
</feature>
<proteinExistence type="predicted"/>
<reference evidence="5 6" key="1">
    <citation type="submission" date="2019-02" db="EMBL/GenBank/DDBJ databases">
        <title>Deep-cultivation of Planctomycetes and their phenomic and genomic characterization uncovers novel biology.</title>
        <authorList>
            <person name="Wiegand S."/>
            <person name="Jogler M."/>
            <person name="Boedeker C."/>
            <person name="Pinto D."/>
            <person name="Vollmers J."/>
            <person name="Rivas-Marin E."/>
            <person name="Kohn T."/>
            <person name="Peeters S.H."/>
            <person name="Heuer A."/>
            <person name="Rast P."/>
            <person name="Oberbeckmann S."/>
            <person name="Bunk B."/>
            <person name="Jeske O."/>
            <person name="Meyerdierks A."/>
            <person name="Storesund J.E."/>
            <person name="Kallscheuer N."/>
            <person name="Luecker S."/>
            <person name="Lage O.M."/>
            <person name="Pohl T."/>
            <person name="Merkel B.J."/>
            <person name="Hornburger P."/>
            <person name="Mueller R.-W."/>
            <person name="Bruemmer F."/>
            <person name="Labrenz M."/>
            <person name="Spormann A.M."/>
            <person name="Op den Camp H."/>
            <person name="Overmann J."/>
            <person name="Amann R."/>
            <person name="Jetten M.S.M."/>
            <person name="Mascher T."/>
            <person name="Medema M.H."/>
            <person name="Devos D.P."/>
            <person name="Kaster A.-K."/>
            <person name="Ovreas L."/>
            <person name="Rohde M."/>
            <person name="Galperin M.Y."/>
            <person name="Jogler C."/>
        </authorList>
    </citation>
    <scope>NUCLEOTIDE SEQUENCE [LARGE SCALE GENOMIC DNA]</scope>
    <source>
        <strain evidence="5 6">SV_7m_r</strain>
    </source>
</reference>
<dbReference type="PANTHER" id="PTHR34512:SF30">
    <property type="entry name" value="OUTER MEMBRANE PROTEIN ASSEMBLY FACTOR BAMB"/>
    <property type="match status" value="1"/>
</dbReference>
<dbReference type="CDD" id="cd00110">
    <property type="entry name" value="LamG"/>
    <property type="match status" value="1"/>
</dbReference>
<keyword evidence="1" id="KW-0732">Signal</keyword>
<evidence type="ECO:0000256" key="2">
    <source>
        <dbReference type="ARBA" id="ARBA00023157"/>
    </source>
</evidence>
<dbReference type="Pfam" id="PF13385">
    <property type="entry name" value="Laminin_G_3"/>
    <property type="match status" value="1"/>
</dbReference>
<evidence type="ECO:0000313" key="5">
    <source>
        <dbReference type="EMBL" id="QDT61193.1"/>
    </source>
</evidence>
<dbReference type="PANTHER" id="PTHR34512">
    <property type="entry name" value="CELL SURFACE PROTEIN"/>
    <property type="match status" value="1"/>
</dbReference>
<organism evidence="5 6">
    <name type="scientific">Stieleria bergensis</name>
    <dbReference type="NCBI Taxonomy" id="2528025"/>
    <lineage>
        <taxon>Bacteria</taxon>
        <taxon>Pseudomonadati</taxon>
        <taxon>Planctomycetota</taxon>
        <taxon>Planctomycetia</taxon>
        <taxon>Pirellulales</taxon>
        <taxon>Pirellulaceae</taxon>
        <taxon>Stieleria</taxon>
    </lineage>
</organism>
<dbReference type="Gene3D" id="2.40.10.480">
    <property type="match status" value="1"/>
</dbReference>
<dbReference type="Gene3D" id="2.60.120.200">
    <property type="match status" value="2"/>
</dbReference>
<evidence type="ECO:0000313" key="6">
    <source>
        <dbReference type="Proteomes" id="UP000315003"/>
    </source>
</evidence>
<feature type="region of interest" description="Disordered" evidence="3">
    <location>
        <begin position="951"/>
        <end position="982"/>
    </location>
</feature>
<dbReference type="InterPro" id="IPR011047">
    <property type="entry name" value="Quinoprotein_ADH-like_sf"/>
</dbReference>
<dbReference type="SMART" id="SM00564">
    <property type="entry name" value="PQQ"/>
    <property type="match status" value="5"/>
</dbReference>
<dbReference type="InterPro" id="IPR029063">
    <property type="entry name" value="SAM-dependent_MTases_sf"/>
</dbReference>
<dbReference type="SUPFAM" id="SSF49899">
    <property type="entry name" value="Concanavalin A-like lectins/glucanases"/>
    <property type="match status" value="1"/>
</dbReference>
<dbReference type="Proteomes" id="UP000315003">
    <property type="component" value="Chromosome"/>
</dbReference>
<dbReference type="InterPro" id="IPR013320">
    <property type="entry name" value="ConA-like_dom_sf"/>
</dbReference>
<protein>
    <submittedName>
        <fullName evidence="5">Outer membrane biogenesis protein BamB</fullName>
    </submittedName>
</protein>
<accession>A0A517SYR2</accession>